<organism evidence="2">
    <name type="scientific">uncultured Pseudomonadales bacterium HF0010_05E14</name>
    <dbReference type="NCBI Taxonomy" id="710778"/>
    <lineage>
        <taxon>Bacteria</taxon>
        <taxon>Pseudomonadati</taxon>
        <taxon>Pseudomonadota</taxon>
        <taxon>Gammaproteobacteria</taxon>
        <taxon>Pseudomonadales</taxon>
        <taxon>environmental samples</taxon>
    </lineage>
</organism>
<protein>
    <submittedName>
        <fullName evidence="2">Uncharacterized protein</fullName>
    </submittedName>
</protein>
<proteinExistence type="predicted"/>
<feature type="transmembrane region" description="Helical" evidence="1">
    <location>
        <begin position="18"/>
        <end position="37"/>
    </location>
</feature>
<reference evidence="2" key="1">
    <citation type="journal article" date="2011" name="Environ. Microbiol.">
        <title>Time-series analyses of Monterey Bay coastal microbial picoplankton using a 'genome proxy' microarray.</title>
        <authorList>
            <person name="Rich V.I."/>
            <person name="Pham V.D."/>
            <person name="Eppley J."/>
            <person name="Shi Y."/>
            <person name="DeLong E.F."/>
        </authorList>
    </citation>
    <scope>NUCLEOTIDE SEQUENCE</scope>
</reference>
<dbReference type="InterPro" id="IPR046703">
    <property type="entry name" value="DUF6776"/>
</dbReference>
<dbReference type="AlphaFoldDB" id="E0XWS3"/>
<evidence type="ECO:0000313" key="2">
    <source>
        <dbReference type="EMBL" id="ADI18864.1"/>
    </source>
</evidence>
<keyword evidence="1" id="KW-0472">Membrane</keyword>
<dbReference type="Pfam" id="PF20567">
    <property type="entry name" value="DUF6776"/>
    <property type="match status" value="1"/>
</dbReference>
<accession>E0XWS3</accession>
<evidence type="ECO:0000256" key="1">
    <source>
        <dbReference type="SAM" id="Phobius"/>
    </source>
</evidence>
<keyword evidence="1" id="KW-1133">Transmembrane helix</keyword>
<dbReference type="EMBL" id="GU474902">
    <property type="protein sequence ID" value="ADI18864.1"/>
    <property type="molecule type" value="Genomic_DNA"/>
</dbReference>
<keyword evidence="1" id="KW-0812">Transmembrane</keyword>
<name>E0XWS3_9GAMM</name>
<sequence>MKTETRSIVVSMNKSTQLIIFTAIIFCIALAFYLGGYQKRVTVADLMDENTVLERELLEVTDLLNSAEKIIDILEVDNEVNSIALENSRLEILDLQRIISDNTFQLEVYKDYLSDDFKAKKKLFIASFSASEIKQNVWSYSWITVQSVKQPKISSVVLKAFIVGEMEGISEELPFDELDEYLPRFPLDLRVKYFSSTKGKLTFPEGFTPKQVKFMLHYAQKPSEIYETNFEWSYGV</sequence>